<evidence type="ECO:0000313" key="1">
    <source>
        <dbReference type="EMBL" id="KPL82056.1"/>
    </source>
</evidence>
<accession>A0A0P6XFE7</accession>
<keyword evidence="2" id="KW-1185">Reference proteome</keyword>
<dbReference type="Proteomes" id="UP000050544">
    <property type="component" value="Unassembled WGS sequence"/>
</dbReference>
<evidence type="ECO:0000313" key="2">
    <source>
        <dbReference type="Proteomes" id="UP000050544"/>
    </source>
</evidence>
<organism evidence="1 2">
    <name type="scientific">Thermanaerothrix daxensis</name>
    <dbReference type="NCBI Taxonomy" id="869279"/>
    <lineage>
        <taxon>Bacteria</taxon>
        <taxon>Bacillati</taxon>
        <taxon>Chloroflexota</taxon>
        <taxon>Anaerolineae</taxon>
        <taxon>Anaerolineales</taxon>
        <taxon>Anaerolineaceae</taxon>
        <taxon>Thermanaerothrix</taxon>
    </lineage>
</organism>
<proteinExistence type="predicted"/>
<comment type="caution">
    <text evidence="1">The sequence shown here is derived from an EMBL/GenBank/DDBJ whole genome shotgun (WGS) entry which is preliminary data.</text>
</comment>
<protein>
    <submittedName>
        <fullName evidence="1">Uncharacterized protein</fullName>
    </submittedName>
</protein>
<dbReference type="RefSeq" id="WP_054522577.1">
    <property type="nucleotide sequence ID" value="NZ_LGKO01000006.1"/>
</dbReference>
<gene>
    <name evidence="1" type="ORF">SE15_13125</name>
</gene>
<dbReference type="EMBL" id="LGKO01000006">
    <property type="protein sequence ID" value="KPL82056.1"/>
    <property type="molecule type" value="Genomic_DNA"/>
</dbReference>
<sequence length="102" mass="11039">MDAPLPPVPSRRRRGGALSDEIRILRALMRRVEALPEAGPHPAVGLDARGGLVTPLGAPWPLGRSALGEWAQPLGDWPLQPLRLCHLTWQAGVGLRVHPTKL</sequence>
<name>A0A0P6XFE7_9CHLR</name>
<dbReference type="AlphaFoldDB" id="A0A0P6XFE7"/>
<reference evidence="1 2" key="1">
    <citation type="submission" date="2015-07" db="EMBL/GenBank/DDBJ databases">
        <title>Whole genome sequence of Thermanaerothrix daxensis DSM 23592.</title>
        <authorList>
            <person name="Hemp J."/>
            <person name="Ward L.M."/>
            <person name="Pace L.A."/>
            <person name="Fischer W.W."/>
        </authorList>
    </citation>
    <scope>NUCLEOTIDE SEQUENCE [LARGE SCALE GENOMIC DNA]</scope>
    <source>
        <strain evidence="1 2">GNS-1</strain>
    </source>
</reference>